<comment type="similarity">
    <text evidence="1">Belongs to the UDPGP type 1 family.</text>
</comment>
<protein>
    <submittedName>
        <fullName evidence="4">Putative uridylyltransferase</fullName>
        <ecNumber evidence="4">2.7.7.-</ecNumber>
    </submittedName>
</protein>
<name>A0A1P8WES6_9PLAN</name>
<sequence>MRVGGNVIGKLLRCAALRFYFHHVNAFILSNCEMTSTKEQLLERLKPFGQQHLLNWWDELSADQQNALAERIQQIDFALIEKIRQAAGNKEAADGAADSAARIESAAAPRSVVLQPTTDAERNQQQNDTALGEQLLADGKVAVITVAGGQGSRLGFDAPKGMFPIGPVTDRTLFQIFAEQIAARKKRHGGQIPWLIMTSAATHQPTVDFFQQQNHFGLDHATIHFFQQGSLPAVDAKTGKVLMADKASICLSPDGHGGLVTALESSGLLKQLADAGVEQIFYHQVDNPTVIMCDPALIGVHRRRESQLTTNVVKKSSPTEKMGVLVDVNGRLEIIEYSELTEEQAAKEDESGQWIFWAGNTAIHVFARTFFEELASDGCRLELHVANKKVAHIDQHGQPVEPESPNANKFERFIFDALPLAKNALIVEGNRDREFNPVKNADGSDSPATSRAALNRIGREWLAKAGHNIPDGTNVEISPLIALDEDELATKLSDGTVSVSDLTDAD</sequence>
<dbReference type="GO" id="GO:0070569">
    <property type="term" value="F:uridylyltransferase activity"/>
    <property type="evidence" value="ECO:0007669"/>
    <property type="project" value="InterPro"/>
</dbReference>
<organism evidence="4 5">
    <name type="scientific">Fuerstiella marisgermanici</name>
    <dbReference type="NCBI Taxonomy" id="1891926"/>
    <lineage>
        <taxon>Bacteria</taxon>
        <taxon>Pseudomonadati</taxon>
        <taxon>Planctomycetota</taxon>
        <taxon>Planctomycetia</taxon>
        <taxon>Planctomycetales</taxon>
        <taxon>Planctomycetaceae</taxon>
        <taxon>Fuerstiella</taxon>
    </lineage>
</organism>
<dbReference type="PANTHER" id="PTHR11952:SF2">
    <property type="entry name" value="LD24639P"/>
    <property type="match status" value="1"/>
</dbReference>
<dbReference type="EMBL" id="CP017641">
    <property type="protein sequence ID" value="APZ92558.1"/>
    <property type="molecule type" value="Genomic_DNA"/>
</dbReference>
<reference evidence="4 5" key="1">
    <citation type="journal article" date="2016" name="Front. Microbiol.">
        <title>Fuerstia marisgermanicae gen. nov., sp. nov., an Unusual Member of the Phylum Planctomycetes from the German Wadden Sea.</title>
        <authorList>
            <person name="Kohn T."/>
            <person name="Heuer A."/>
            <person name="Jogler M."/>
            <person name="Vollmers J."/>
            <person name="Boedeker C."/>
            <person name="Bunk B."/>
            <person name="Rast P."/>
            <person name="Borchert D."/>
            <person name="Glockner I."/>
            <person name="Freese H.M."/>
            <person name="Klenk H.P."/>
            <person name="Overmann J."/>
            <person name="Kaster A.K."/>
            <person name="Rohde M."/>
            <person name="Wiegand S."/>
            <person name="Jogler C."/>
        </authorList>
    </citation>
    <scope>NUCLEOTIDE SEQUENCE [LARGE SCALE GENOMIC DNA]</scope>
    <source>
        <strain evidence="4 5">NH11</strain>
    </source>
</reference>
<dbReference type="AlphaFoldDB" id="A0A1P8WES6"/>
<keyword evidence="5" id="KW-1185">Reference proteome</keyword>
<dbReference type="InterPro" id="IPR002618">
    <property type="entry name" value="UDPGP_fam"/>
</dbReference>
<keyword evidence="2 4" id="KW-0808">Transferase</keyword>
<evidence type="ECO:0000313" key="4">
    <source>
        <dbReference type="EMBL" id="APZ92558.1"/>
    </source>
</evidence>
<evidence type="ECO:0000313" key="5">
    <source>
        <dbReference type="Proteomes" id="UP000187735"/>
    </source>
</evidence>
<dbReference type="CDD" id="cd04193">
    <property type="entry name" value="UDPGlcNAc_PPase"/>
    <property type="match status" value="1"/>
</dbReference>
<keyword evidence="3 4" id="KW-0548">Nucleotidyltransferase</keyword>
<dbReference type="EC" id="2.7.7.-" evidence="4"/>
<dbReference type="InterPro" id="IPR039741">
    <property type="entry name" value="UDP-sugar_pyrophosphorylase"/>
</dbReference>
<gene>
    <name evidence="4" type="ORF">Fuma_02169</name>
</gene>
<dbReference type="Pfam" id="PF01704">
    <property type="entry name" value="UDPGP"/>
    <property type="match status" value="1"/>
</dbReference>
<dbReference type="KEGG" id="fmr:Fuma_02169"/>
<dbReference type="STRING" id="1891926.Fuma_02169"/>
<accession>A0A1P8WES6</accession>
<dbReference type="Proteomes" id="UP000187735">
    <property type="component" value="Chromosome"/>
</dbReference>
<evidence type="ECO:0000256" key="3">
    <source>
        <dbReference type="ARBA" id="ARBA00022695"/>
    </source>
</evidence>
<dbReference type="PANTHER" id="PTHR11952">
    <property type="entry name" value="UDP- GLUCOSE PYROPHOSPHORYLASE"/>
    <property type="match status" value="1"/>
</dbReference>
<dbReference type="InterPro" id="IPR029044">
    <property type="entry name" value="Nucleotide-diphossugar_trans"/>
</dbReference>
<evidence type="ECO:0000256" key="1">
    <source>
        <dbReference type="ARBA" id="ARBA00010401"/>
    </source>
</evidence>
<dbReference type="Gene3D" id="3.90.550.10">
    <property type="entry name" value="Spore Coat Polysaccharide Biosynthesis Protein SpsA, Chain A"/>
    <property type="match status" value="1"/>
</dbReference>
<dbReference type="SUPFAM" id="SSF53448">
    <property type="entry name" value="Nucleotide-diphospho-sugar transferases"/>
    <property type="match status" value="1"/>
</dbReference>
<proteinExistence type="inferred from homology"/>
<evidence type="ECO:0000256" key="2">
    <source>
        <dbReference type="ARBA" id="ARBA00022679"/>
    </source>
</evidence>